<name>A0A8H7P098_9APHY</name>
<dbReference type="InterPro" id="IPR005197">
    <property type="entry name" value="Glyco_hydro_71"/>
</dbReference>
<protein>
    <recommendedName>
        <fullName evidence="3">Glycoside hydrolase family 71 protein</fullName>
    </recommendedName>
</protein>
<evidence type="ECO:0008006" key="3">
    <source>
        <dbReference type="Google" id="ProtNLM"/>
    </source>
</evidence>
<sequence>MATFSCLHTLEKPMANRSGQISSRLWRTMASRSALLPRSHTSYRAPDDADSLMSNFTSIDGFFNWWSWPADVDANLTTATDLAYQAVVKSDRTGPYIMAVSPWQFKNLNTTDNDWVEYSDTLWHYRWLQAIQDVQPDIVEIVTWNDYAESHYIGDINSKVNLGTYAPNYVNGFTHDAWRNVAQFFISWYKNGSEPTDDQVVFWYRVWPKDTVCCCSLEPRNYEFPEDAIFAIALLSEPATIQMNIGSSASSWDAPAGHSIGSVPFPTEDAQIPRCGRGLCEH</sequence>
<organism evidence="1 2">
    <name type="scientific">Rhodonia placenta</name>
    <dbReference type="NCBI Taxonomy" id="104341"/>
    <lineage>
        <taxon>Eukaryota</taxon>
        <taxon>Fungi</taxon>
        <taxon>Dikarya</taxon>
        <taxon>Basidiomycota</taxon>
        <taxon>Agaricomycotina</taxon>
        <taxon>Agaricomycetes</taxon>
        <taxon>Polyporales</taxon>
        <taxon>Adustoporiaceae</taxon>
        <taxon>Rhodonia</taxon>
    </lineage>
</organism>
<evidence type="ECO:0000313" key="2">
    <source>
        <dbReference type="Proteomes" id="UP000639403"/>
    </source>
</evidence>
<dbReference type="Proteomes" id="UP000639403">
    <property type="component" value="Unassembled WGS sequence"/>
</dbReference>
<gene>
    <name evidence="1" type="ORF">IEO21_06395</name>
</gene>
<dbReference type="Pfam" id="PF03659">
    <property type="entry name" value="Glyco_hydro_71"/>
    <property type="match status" value="1"/>
</dbReference>
<dbReference type="Gene3D" id="3.20.20.80">
    <property type="entry name" value="Glycosidases"/>
    <property type="match status" value="1"/>
</dbReference>
<accession>A0A8H7P098</accession>
<dbReference type="GO" id="GO:0051118">
    <property type="term" value="F:glucan endo-1,3-alpha-glucosidase activity"/>
    <property type="evidence" value="ECO:0007669"/>
    <property type="project" value="InterPro"/>
</dbReference>
<dbReference type="CDD" id="cd11577">
    <property type="entry name" value="GH71"/>
    <property type="match status" value="1"/>
</dbReference>
<comment type="caution">
    <text evidence="1">The sequence shown here is derived from an EMBL/GenBank/DDBJ whole genome shotgun (WGS) entry which is preliminary data.</text>
</comment>
<dbReference type="AlphaFoldDB" id="A0A8H7P098"/>
<proteinExistence type="predicted"/>
<reference evidence="1" key="1">
    <citation type="submission" date="2020-11" db="EMBL/GenBank/DDBJ databases">
        <authorList>
            <person name="Koelle M."/>
            <person name="Horta M.A.C."/>
            <person name="Nowrousian M."/>
            <person name="Ohm R.A."/>
            <person name="Benz P."/>
            <person name="Pilgard A."/>
        </authorList>
    </citation>
    <scope>NUCLEOTIDE SEQUENCE</scope>
    <source>
        <strain evidence="1">FPRL280</strain>
    </source>
</reference>
<reference evidence="1" key="2">
    <citation type="journal article" name="Front. Microbiol.">
        <title>Degradative Capacity of Two Strains of Rhodonia placenta: From Phenotype to Genotype.</title>
        <authorList>
            <person name="Kolle M."/>
            <person name="Horta M.A.C."/>
            <person name="Nowrousian M."/>
            <person name="Ohm R.A."/>
            <person name="Benz J.P."/>
            <person name="Pilgard A."/>
        </authorList>
    </citation>
    <scope>NUCLEOTIDE SEQUENCE</scope>
    <source>
        <strain evidence="1">FPRL280</strain>
    </source>
</reference>
<dbReference type="EMBL" id="JADOXO010000142">
    <property type="protein sequence ID" value="KAF9811783.1"/>
    <property type="molecule type" value="Genomic_DNA"/>
</dbReference>
<evidence type="ECO:0000313" key="1">
    <source>
        <dbReference type="EMBL" id="KAF9811783.1"/>
    </source>
</evidence>